<gene>
    <name evidence="7" type="primary">sbcD</name>
    <name evidence="7" type="ORF">BN000_02798</name>
</gene>
<dbReference type="Proteomes" id="UP000199601">
    <property type="component" value="Unassembled WGS sequence"/>
</dbReference>
<dbReference type="InterPro" id="IPR041796">
    <property type="entry name" value="Mre11_N"/>
</dbReference>
<evidence type="ECO:0000256" key="1">
    <source>
        <dbReference type="ARBA" id="ARBA00010555"/>
    </source>
</evidence>
<evidence type="ECO:0000313" key="8">
    <source>
        <dbReference type="Proteomes" id="UP000199601"/>
    </source>
</evidence>
<dbReference type="PIRSF" id="PIRSF033093">
    <property type="entry name" value="UCP_ML1119"/>
    <property type="match status" value="1"/>
</dbReference>
<name>A0A0U1DD28_9MYCO</name>
<dbReference type="InterPro" id="IPR029052">
    <property type="entry name" value="Metallo-depent_PP-like"/>
</dbReference>
<evidence type="ECO:0000256" key="4">
    <source>
        <dbReference type="ARBA" id="ARBA00022801"/>
    </source>
</evidence>
<keyword evidence="8" id="KW-1185">Reference proteome</keyword>
<dbReference type="InterPro" id="IPR014577">
    <property type="entry name" value="UCP033093_metalloPase"/>
</dbReference>
<keyword evidence="3" id="KW-0540">Nuclease</keyword>
<evidence type="ECO:0000256" key="3">
    <source>
        <dbReference type="ARBA" id="ARBA00022722"/>
    </source>
</evidence>
<reference evidence="8" key="1">
    <citation type="submission" date="2015-03" db="EMBL/GenBank/DDBJ databases">
        <authorList>
            <person name="Urmite Genomes"/>
        </authorList>
    </citation>
    <scope>NUCLEOTIDE SEQUENCE [LARGE SCALE GENOMIC DNA]</scope>
    <source>
        <strain evidence="8">CSUR P1344</strain>
    </source>
</reference>
<sequence length="383" mass="41456">MRFLHTADWQLGMTRHFLAGDAQPRYSAARRDAVAGLGALAAEVGAEFVVVSGDVFEHNQLPPHVVGQSLEAMRAIGISVYLLPGNHDPLDASSVYTSALFTTERPDNVIVLDQAGAHQVRPGLEIVAAPWRSKAPTTDLVAQVVEQLIPEPVTRILVAHGGVDVLDPDRDKPSLIRLAALDDALATGTVHYVALGDKHSRTRVGDTGRVWYSGAPEVTNFDDVESDPGHVLIVDIDETDPHRAVTVESRHVGRWRFVTLHRQVDTRRDIADLDMNLDLMTEKDRTVVRLALTGSLTVTDRAALDACLDKYARLYAWLGLWERHTDLAVIPADGEFSDLGIGGFAAAAVDELVATAREGDSETAVDAQAALALLLRLTDRGAA</sequence>
<evidence type="ECO:0000256" key="5">
    <source>
        <dbReference type="ARBA" id="ARBA00022839"/>
    </source>
</evidence>
<proteinExistence type="inferred from homology"/>
<dbReference type="RefSeq" id="WP_090421017.1">
    <property type="nucleotide sequence ID" value="NZ_CTEC01000001.1"/>
</dbReference>
<dbReference type="Pfam" id="PF00149">
    <property type="entry name" value="Metallophos"/>
    <property type="match status" value="1"/>
</dbReference>
<dbReference type="PANTHER" id="PTHR30337">
    <property type="entry name" value="COMPONENT OF ATP-DEPENDENT DSDNA EXONUCLEASE"/>
    <property type="match status" value="1"/>
</dbReference>
<accession>A0A0U1DD28</accession>
<dbReference type="GO" id="GO:0004527">
    <property type="term" value="F:exonuclease activity"/>
    <property type="evidence" value="ECO:0007669"/>
    <property type="project" value="UniProtKB-KW"/>
</dbReference>
<comment type="similarity">
    <text evidence="1">Belongs to the SbcD family.</text>
</comment>
<organism evidence="7 8">
    <name type="scientific">Mycobacterium europaeum</name>
    <dbReference type="NCBI Taxonomy" id="761804"/>
    <lineage>
        <taxon>Bacteria</taxon>
        <taxon>Bacillati</taxon>
        <taxon>Actinomycetota</taxon>
        <taxon>Actinomycetes</taxon>
        <taxon>Mycobacteriales</taxon>
        <taxon>Mycobacteriaceae</taxon>
        <taxon>Mycobacterium</taxon>
        <taxon>Mycobacterium simiae complex</taxon>
    </lineage>
</organism>
<evidence type="ECO:0000256" key="2">
    <source>
        <dbReference type="ARBA" id="ARBA00013365"/>
    </source>
</evidence>
<dbReference type="InterPro" id="IPR004843">
    <property type="entry name" value="Calcineurin-like_PHP"/>
</dbReference>
<feature type="domain" description="Calcineurin-like phosphoesterase" evidence="6">
    <location>
        <begin position="1"/>
        <end position="172"/>
    </location>
</feature>
<dbReference type="AlphaFoldDB" id="A0A0U1DD28"/>
<dbReference type="SUPFAM" id="SSF56300">
    <property type="entry name" value="Metallo-dependent phosphatases"/>
    <property type="match status" value="1"/>
</dbReference>
<dbReference type="CDD" id="cd00840">
    <property type="entry name" value="MPP_Mre11_N"/>
    <property type="match status" value="1"/>
</dbReference>
<evidence type="ECO:0000259" key="6">
    <source>
        <dbReference type="Pfam" id="PF00149"/>
    </source>
</evidence>
<dbReference type="EMBL" id="CTEC01000001">
    <property type="protein sequence ID" value="CQD13075.1"/>
    <property type="molecule type" value="Genomic_DNA"/>
</dbReference>
<keyword evidence="5 7" id="KW-0269">Exonuclease</keyword>
<dbReference type="Gene3D" id="3.60.21.10">
    <property type="match status" value="1"/>
</dbReference>
<protein>
    <recommendedName>
        <fullName evidence="2">Nuclease SbcCD subunit D</fullName>
    </recommendedName>
</protein>
<dbReference type="PANTHER" id="PTHR30337:SF0">
    <property type="entry name" value="NUCLEASE SBCCD SUBUNIT D"/>
    <property type="match status" value="1"/>
</dbReference>
<dbReference type="InterPro" id="IPR050535">
    <property type="entry name" value="DNA_Repair-Maintenance_Comp"/>
</dbReference>
<evidence type="ECO:0000313" key="7">
    <source>
        <dbReference type="EMBL" id="CQD13075.1"/>
    </source>
</evidence>
<keyword evidence="4" id="KW-0378">Hydrolase</keyword>